<keyword evidence="2" id="KW-1133">Transmembrane helix</keyword>
<dbReference type="OrthoDB" id="2576311at2759"/>
<protein>
    <submittedName>
        <fullName evidence="4">Uncharacterized protein</fullName>
    </submittedName>
</protein>
<evidence type="ECO:0000256" key="3">
    <source>
        <dbReference type="SAM" id="SignalP"/>
    </source>
</evidence>
<organism evidence="4 5">
    <name type="scientific">Dendrothele bispora (strain CBS 962.96)</name>
    <dbReference type="NCBI Taxonomy" id="1314807"/>
    <lineage>
        <taxon>Eukaryota</taxon>
        <taxon>Fungi</taxon>
        <taxon>Dikarya</taxon>
        <taxon>Basidiomycota</taxon>
        <taxon>Agaricomycotina</taxon>
        <taxon>Agaricomycetes</taxon>
        <taxon>Agaricomycetidae</taxon>
        <taxon>Agaricales</taxon>
        <taxon>Agaricales incertae sedis</taxon>
        <taxon>Dendrothele</taxon>
    </lineage>
</organism>
<dbReference type="Proteomes" id="UP000297245">
    <property type="component" value="Unassembled WGS sequence"/>
</dbReference>
<feature type="region of interest" description="Disordered" evidence="1">
    <location>
        <begin position="161"/>
        <end position="195"/>
    </location>
</feature>
<gene>
    <name evidence="4" type="ORF">K435DRAFT_811444</name>
</gene>
<evidence type="ECO:0000313" key="5">
    <source>
        <dbReference type="Proteomes" id="UP000297245"/>
    </source>
</evidence>
<keyword evidence="5" id="KW-1185">Reference proteome</keyword>
<feature type="transmembrane region" description="Helical" evidence="2">
    <location>
        <begin position="387"/>
        <end position="405"/>
    </location>
</feature>
<evidence type="ECO:0000313" key="4">
    <source>
        <dbReference type="EMBL" id="THU78567.1"/>
    </source>
</evidence>
<sequence>MLEGAFVLGATVLSSVLLKTLAQNQTAKCTSEGYTGYYNSRGEDPCTIATQVGQSCDKDFWIPAASSQAGVIAMYSLGDYSDMPCLCSTIFYALFDLCARCQGAQVPAWETLSSNCSHTFETEWPPGVPFPSDPIPHYAFLPLSSDGHINFDATRIDNQPEVTADPQSTSPTSTSATTSATTSPTPTQTADSTTHTGAIAGGVVGGVLGMVILTALLFFVRRRLIQKKAIDRAGNGNIQPFSRWVTGPEQGSALRNSNGAETQKLYNPEDPSTFPGIFLSLALLISRVDRIPSVRLAHCQKSDEDVYVPYSTLTTRIYVCSIAHSSELWRAMSVSFSSSKKAFFFGVAPIDPQLSKRHPFSDPSKSGERALIPADGFVPPLRDFKKLYGGPPLGQLLLIMWYYLFLYSS</sequence>
<keyword evidence="3" id="KW-0732">Signal</keyword>
<dbReference type="AlphaFoldDB" id="A0A4S8KRY9"/>
<accession>A0A4S8KRY9</accession>
<feature type="compositionally biased region" description="Low complexity" evidence="1">
    <location>
        <begin position="163"/>
        <end position="195"/>
    </location>
</feature>
<evidence type="ECO:0000256" key="1">
    <source>
        <dbReference type="SAM" id="MobiDB-lite"/>
    </source>
</evidence>
<feature type="chain" id="PRO_5020216891" evidence="3">
    <location>
        <begin position="23"/>
        <end position="409"/>
    </location>
</feature>
<name>A0A4S8KRY9_DENBC</name>
<evidence type="ECO:0000256" key="2">
    <source>
        <dbReference type="SAM" id="Phobius"/>
    </source>
</evidence>
<keyword evidence="2" id="KW-0812">Transmembrane</keyword>
<feature type="transmembrane region" description="Helical" evidence="2">
    <location>
        <begin position="198"/>
        <end position="220"/>
    </location>
</feature>
<feature type="signal peptide" evidence="3">
    <location>
        <begin position="1"/>
        <end position="22"/>
    </location>
</feature>
<reference evidence="4 5" key="1">
    <citation type="journal article" date="2019" name="Nat. Ecol. Evol.">
        <title>Megaphylogeny resolves global patterns of mushroom evolution.</title>
        <authorList>
            <person name="Varga T."/>
            <person name="Krizsan K."/>
            <person name="Foldi C."/>
            <person name="Dima B."/>
            <person name="Sanchez-Garcia M."/>
            <person name="Sanchez-Ramirez S."/>
            <person name="Szollosi G.J."/>
            <person name="Szarkandi J.G."/>
            <person name="Papp V."/>
            <person name="Albert L."/>
            <person name="Andreopoulos W."/>
            <person name="Angelini C."/>
            <person name="Antonin V."/>
            <person name="Barry K.W."/>
            <person name="Bougher N.L."/>
            <person name="Buchanan P."/>
            <person name="Buyck B."/>
            <person name="Bense V."/>
            <person name="Catcheside P."/>
            <person name="Chovatia M."/>
            <person name="Cooper J."/>
            <person name="Damon W."/>
            <person name="Desjardin D."/>
            <person name="Finy P."/>
            <person name="Geml J."/>
            <person name="Haridas S."/>
            <person name="Hughes K."/>
            <person name="Justo A."/>
            <person name="Karasinski D."/>
            <person name="Kautmanova I."/>
            <person name="Kiss B."/>
            <person name="Kocsube S."/>
            <person name="Kotiranta H."/>
            <person name="LaButti K.M."/>
            <person name="Lechner B.E."/>
            <person name="Liimatainen K."/>
            <person name="Lipzen A."/>
            <person name="Lukacs Z."/>
            <person name="Mihaltcheva S."/>
            <person name="Morgado L.N."/>
            <person name="Niskanen T."/>
            <person name="Noordeloos M.E."/>
            <person name="Ohm R.A."/>
            <person name="Ortiz-Santana B."/>
            <person name="Ovrebo C."/>
            <person name="Racz N."/>
            <person name="Riley R."/>
            <person name="Savchenko A."/>
            <person name="Shiryaev A."/>
            <person name="Soop K."/>
            <person name="Spirin V."/>
            <person name="Szebenyi C."/>
            <person name="Tomsovsky M."/>
            <person name="Tulloss R.E."/>
            <person name="Uehling J."/>
            <person name="Grigoriev I.V."/>
            <person name="Vagvolgyi C."/>
            <person name="Papp T."/>
            <person name="Martin F.M."/>
            <person name="Miettinen O."/>
            <person name="Hibbett D.S."/>
            <person name="Nagy L.G."/>
        </authorList>
    </citation>
    <scope>NUCLEOTIDE SEQUENCE [LARGE SCALE GENOMIC DNA]</scope>
    <source>
        <strain evidence="4 5">CBS 962.96</strain>
    </source>
</reference>
<dbReference type="EMBL" id="ML180172">
    <property type="protein sequence ID" value="THU78567.1"/>
    <property type="molecule type" value="Genomic_DNA"/>
</dbReference>
<dbReference type="PANTHER" id="PTHR16861">
    <property type="entry name" value="GLYCOPROTEIN 38"/>
    <property type="match status" value="1"/>
</dbReference>
<keyword evidence="2" id="KW-0472">Membrane</keyword>
<dbReference type="PANTHER" id="PTHR16861:SF7">
    <property type="entry name" value="MEMBRANE ANCHOR OPY2 N-TERMINAL DOMAIN-CONTAINING PROTEIN"/>
    <property type="match status" value="1"/>
</dbReference>
<proteinExistence type="predicted"/>